<feature type="coiled-coil region" evidence="2">
    <location>
        <begin position="937"/>
        <end position="964"/>
    </location>
</feature>
<evidence type="ECO:0000313" key="4">
    <source>
        <dbReference type="EMBL" id="KAG7388463.1"/>
    </source>
</evidence>
<feature type="region of interest" description="Disordered" evidence="3">
    <location>
        <begin position="121"/>
        <end position="172"/>
    </location>
</feature>
<feature type="region of interest" description="Disordered" evidence="3">
    <location>
        <begin position="830"/>
        <end position="877"/>
    </location>
</feature>
<evidence type="ECO:0008006" key="6">
    <source>
        <dbReference type="Google" id="ProtNLM"/>
    </source>
</evidence>
<accession>A0A8T1W8J8</accession>
<keyword evidence="1 2" id="KW-0175">Coiled coil</keyword>
<dbReference type="EMBL" id="JAGDFM010000060">
    <property type="protein sequence ID" value="KAG7388463.1"/>
    <property type="molecule type" value="Genomic_DNA"/>
</dbReference>
<gene>
    <name evidence="4" type="ORF">PHYPSEUDO_012524</name>
</gene>
<feature type="compositionally biased region" description="Polar residues" evidence="3">
    <location>
        <begin position="741"/>
        <end position="750"/>
    </location>
</feature>
<sequence>MPRRLPPEREASPNSIDQPAERAQEVLRALAEVVSEAQKRGLPLSEAYVHFDQRDEGVVGVDDLMHAVVELRLCPSSDLWDEQDAEDCVVALSRGKSRAYFTREDFVRYFSTAAAPSSLVRDRQVSADKSPSYGHAQKMSPEKTDRLQHWQEQASTASHTLASSPTHKKTQLRVTLPDWAHARSKRALKELEARRRAKSKTQPPLMLSSMLNFPFDSSSSEPTPDSYSSNNDVFHDDDNVELSAPTSAAIPQLDLNKKKTKPTAPGENPDDSLVFPVSDRWKIFQVDADTAISYGILSHDNIPSSPPQSNGKADAAAGLATSQASAENTAEEEASGLPNTTAFRLTVFLDVFQRLETLEAFFHPLLVHFPRGKILLCGFPTRSKRIVTWHNARFASVYSKLLEHVMTRSREWLVQPKLGIGAVPQYLVGFGTGGSTALQLLGMELPMRQTKGDGGGALGLFARSLRGLVLVNALASVTEVERRTLRSLQKLLDASSNIQPGATSSSGDAVELHEALASALFSEHYLAQVAPSRAAALESFFRTRRGFFQTSEVSAPESRVTENDDTNGEDKFKAGQLLRVLLRGVTKNRDVTAAVANLATAVPAPFALIVVHGSQNALCTPQQVALISGSNAASGFSQANTVVEALSLSCISASGEEDPASNDARCMHVAWLKGGHEILQERGSFFYGLFRQLGTAEVARPQPDEPAQRASSSSEPRRSSTRQSRRSSAAAPASLQATSPNENFGANQDESLSDGQDSQDADSSLLPQAQSPEPRSDLRERVVEQLSTRGLPWIQQELYDRGIEGAGRTDIILERYERVLVQEEELARRQELDRQRMQAKHDEIEAQRRSKEEDAREREQRDLEARQSVQRRERESQQAFFEQMEAKKVENARRLQENETMTLEDLRSRKVEELLASDLERRDRNRVVARQMGELDAERQEQVRRESQVELQALRLEEQKKQRQALKVFQLKFEQKELVSSPVEAYRLDSPAVYERFDDIASGARVLAADLAHFYEIKALQMRESAEKRLELETLQRGPLFAKELQVRNLERVQAKAQNTGMIAKAGMGTVRIVPITAAEMQALGRELDITRDELERLHSDAALRRKDLAWKDQLLQRLSIIIQRNERFRGEVLTKLSVCADMGNERVLSLREDNEAFESKRDGLMKLRGTLKRRQDAVRGECERARATTTAFFDTNLRVVGALQRVQRTVIIQELEVEDEALSVRIEALEEQEKAAHLALDNSKATLEEVATRTFVLEESQRALEGSTEGKGLVDVSNKDEGVSGSKMKGANAVKPQEDVAESVRLKKDADRSPEEKRWVALDFLTNFAHYYKHVAAEEVEIIQKSADYQQKSDKKLVVDQLKRLMELPARNCLAFAFFKSPEEMEAHYLLRKYTFGDGEGYFAQLDHDFEAPTGVAAPRASLSSTLADMLSVLQRIADSPPRRCPRAQAALLDDKMPPLTLLHVPQSQIFPHKSTTHSFQLPRDAEGVAVLSLTASIVFQGHFKSVGYQNGRLAAMMYMLPPVTDPNSVQQRFQAPIPIGKCFYAEDLALCSPHSMGRLVLRHEPLSVPLSAAATYQIVLGAPVFTAYSLEVSGRTSLLADEALRRKRVDALKKQDLLPRKQDELQNVFLTILLSERKKRLARRLAAEAKDQARAAELEMLRNNQKLERDNAEPVLSHDERRDLHTAIRAANKTFTHCCFLFSKREEEVRDIEQSLRELTRIHVDVLEDCEKMEQLLEEYRTNLPHIAALLSDEPDLGTGDAAAAKLARELNVEYENKTGTKSSKVRWAELSAMKAKLPSMMTPAERLRRKYKKGRDTLDKKEREWVLLDRILHPQLYRWEAGKHGAATDGGYTNAPGVKLRLHGAYPKLSKDEEQLAALSQMEVERIMKAPWNLLERKEILIRKVLTRFRDDHGAPTKRRPNPNGSITSMVTLLRAQKSTELTREEREWRLYDQLLNPVYYPVNFKRLAKELAGAIVTPGGLDEVTISPKLAREDLVMAINTPEDELYKLPSDLLRGRTLLLKYDPQLSTNLINAARIQQQTQDSQTPTNVIEVDVDARCRLVFQELQRAIANTRNEFMDSYVLHSTLQRFPTKVLRLELEKDLDRLLISQIKEKENFELAIFLSKKEAPESNGNAVSDSDSDEEAVIAREVEARRKAKEDAKQGPKVRGKALKQKSLQKQRREIKNALQGRSLEEQRLILREQELGSGGCTACWTNPCQWKPFLEESYVTIQERIDVIREELERVKHSPDLTITSNVCMAAVKSGNQAITLRKSDLFDELTLEMKIWEKNFRLKAVDEEFHETFRSKNEFFETQALHGFRQIQHKSKVQVALQREHNVLVAHLTSYEVVEDVLESMLEGWIFGERESERQVLGYVPSLKREGPLTMQDLRRFEQDRRILQVRQDIRQEQLQNAQGLPSDKWKPIEVEAFQVNLTKKAVQKGSELDKSLTETENALKFGLFCMTLMYFRGLSLLKKQKTVWSVSTTKRLAAAASPKTAERRRMDREKRNVELRARKAALYDEKARTGQARKQKFHEQKLAAYRKRLVDENRKANRERTAAINIQRVYRGHLGKLAGNQWMLRRREIDAQRALDHAAAVTLQRAYRGRLGRIAAEDQRVELAEFISQIRAEEAIDEEEEYWNNHKIERLARKVAAFVKKEA</sequence>
<feature type="region of interest" description="Disordered" evidence="3">
    <location>
        <begin position="192"/>
        <end position="272"/>
    </location>
</feature>
<dbReference type="InterPro" id="IPR051483">
    <property type="entry name" value="MAP7_domain-containing"/>
</dbReference>
<dbReference type="PROSITE" id="PS50096">
    <property type="entry name" value="IQ"/>
    <property type="match status" value="2"/>
</dbReference>
<feature type="coiled-coil region" evidence="2">
    <location>
        <begin position="1641"/>
        <end position="1672"/>
    </location>
</feature>
<evidence type="ECO:0000256" key="2">
    <source>
        <dbReference type="SAM" id="Coils"/>
    </source>
</evidence>
<reference evidence="4" key="1">
    <citation type="submission" date="2021-02" db="EMBL/GenBank/DDBJ databases">
        <authorList>
            <person name="Palmer J.M."/>
        </authorList>
    </citation>
    <scope>NUCLEOTIDE SEQUENCE</scope>
    <source>
        <strain evidence="4">SCRP734</strain>
    </source>
</reference>
<feature type="compositionally biased region" description="Basic residues" evidence="3">
    <location>
        <begin position="2169"/>
        <end position="2183"/>
    </location>
</feature>
<evidence type="ECO:0000313" key="5">
    <source>
        <dbReference type="Proteomes" id="UP000694044"/>
    </source>
</evidence>
<evidence type="ECO:0000256" key="3">
    <source>
        <dbReference type="SAM" id="MobiDB-lite"/>
    </source>
</evidence>
<feature type="compositionally biased region" description="Polar residues" evidence="3">
    <location>
        <begin position="150"/>
        <end position="165"/>
    </location>
</feature>
<dbReference type="Pfam" id="PF00612">
    <property type="entry name" value="IQ"/>
    <property type="match status" value="1"/>
</dbReference>
<protein>
    <recommendedName>
        <fullName evidence="6">Calmodulin</fullName>
    </recommendedName>
</protein>
<feature type="region of interest" description="Disordered" evidence="3">
    <location>
        <begin position="1268"/>
        <end position="1295"/>
    </location>
</feature>
<feature type="region of interest" description="Disordered" evidence="3">
    <location>
        <begin position="303"/>
        <end position="336"/>
    </location>
</feature>
<proteinExistence type="predicted"/>
<feature type="region of interest" description="Disordered" evidence="3">
    <location>
        <begin position="2158"/>
        <end position="2183"/>
    </location>
</feature>
<comment type="caution">
    <text evidence="4">The sequence shown here is derived from an EMBL/GenBank/DDBJ whole genome shotgun (WGS) entry which is preliminary data.</text>
</comment>
<dbReference type="PANTHER" id="PTHR15073">
    <property type="entry name" value="MICROTUBULE-ASSOCIATED PROTEIN"/>
    <property type="match status" value="1"/>
</dbReference>
<name>A0A8T1W8J8_9STRA</name>
<dbReference type="Proteomes" id="UP000694044">
    <property type="component" value="Unassembled WGS sequence"/>
</dbReference>
<feature type="compositionally biased region" description="Basic and acidic residues" evidence="3">
    <location>
        <begin position="830"/>
        <end position="876"/>
    </location>
</feature>
<feature type="compositionally biased region" description="Low complexity" evidence="3">
    <location>
        <begin position="216"/>
        <end position="229"/>
    </location>
</feature>
<dbReference type="InterPro" id="IPR000048">
    <property type="entry name" value="IQ_motif_EF-hand-BS"/>
</dbReference>
<organism evidence="4 5">
    <name type="scientific">Phytophthora pseudosyringae</name>
    <dbReference type="NCBI Taxonomy" id="221518"/>
    <lineage>
        <taxon>Eukaryota</taxon>
        <taxon>Sar</taxon>
        <taxon>Stramenopiles</taxon>
        <taxon>Oomycota</taxon>
        <taxon>Peronosporomycetes</taxon>
        <taxon>Peronosporales</taxon>
        <taxon>Peronosporaceae</taxon>
        <taxon>Phytophthora</taxon>
    </lineage>
</organism>
<evidence type="ECO:0000256" key="1">
    <source>
        <dbReference type="ARBA" id="ARBA00023054"/>
    </source>
</evidence>
<dbReference type="PANTHER" id="PTHR15073:SF1">
    <property type="entry name" value="RETICULOCYTE-BINDING PROTEIN HOMOLOG 2A"/>
    <property type="match status" value="1"/>
</dbReference>
<feature type="compositionally biased region" description="Low complexity" evidence="3">
    <location>
        <begin position="313"/>
        <end position="328"/>
    </location>
</feature>
<feature type="region of interest" description="Disordered" evidence="3">
    <location>
        <begin position="697"/>
        <end position="779"/>
    </location>
</feature>
<feature type="compositionally biased region" description="Low complexity" evidence="3">
    <location>
        <begin position="726"/>
        <end position="740"/>
    </location>
</feature>
<feature type="coiled-coil region" evidence="2">
    <location>
        <begin position="1213"/>
        <end position="1247"/>
    </location>
</feature>
<feature type="compositionally biased region" description="Low complexity" evidence="3">
    <location>
        <begin position="753"/>
        <end position="768"/>
    </location>
</feature>
<dbReference type="OrthoDB" id="70856at2759"/>
<keyword evidence="5" id="KW-1185">Reference proteome</keyword>
<feature type="compositionally biased region" description="Basic and acidic residues" evidence="3">
    <location>
        <begin position="2158"/>
        <end position="2167"/>
    </location>
</feature>
<feature type="compositionally biased region" description="Basic and acidic residues" evidence="3">
    <location>
        <begin position="140"/>
        <end position="149"/>
    </location>
</feature>